<evidence type="ECO:0000256" key="1">
    <source>
        <dbReference type="ARBA" id="ARBA00000073"/>
    </source>
</evidence>
<proteinExistence type="predicted"/>
<dbReference type="InterPro" id="IPR006145">
    <property type="entry name" value="PsdUridine_synth_RsuA/RluA"/>
</dbReference>
<dbReference type="PROSITE" id="PS01129">
    <property type="entry name" value="PSI_RLU"/>
    <property type="match status" value="1"/>
</dbReference>
<dbReference type="Proteomes" id="UP000029050">
    <property type="component" value="Unassembled WGS sequence"/>
</dbReference>
<dbReference type="OrthoDB" id="9807829at2"/>
<dbReference type="RefSeq" id="WP_051921754.1">
    <property type="nucleotide sequence ID" value="NZ_JGZI01000009.1"/>
</dbReference>
<name>A0A087CGE2_9BIFI</name>
<comment type="caution">
    <text evidence="5">The sequence shown here is derived from an EMBL/GenBank/DDBJ whole genome shotgun (WGS) entry which is preliminary data.</text>
</comment>
<keyword evidence="6" id="KW-1185">Reference proteome</keyword>
<dbReference type="InterPro" id="IPR020103">
    <property type="entry name" value="PsdUridine_synth_cat_dom_sf"/>
</dbReference>
<dbReference type="Pfam" id="PF00849">
    <property type="entry name" value="PseudoU_synth_2"/>
    <property type="match status" value="1"/>
</dbReference>
<dbReference type="GO" id="GO:0003723">
    <property type="term" value="F:RNA binding"/>
    <property type="evidence" value="ECO:0007669"/>
    <property type="project" value="InterPro"/>
</dbReference>
<dbReference type="Gene3D" id="3.30.2350.10">
    <property type="entry name" value="Pseudouridine synthase"/>
    <property type="match status" value="1"/>
</dbReference>
<dbReference type="eggNOG" id="COG0564">
    <property type="taxonomic scope" value="Bacteria"/>
</dbReference>
<evidence type="ECO:0000259" key="4">
    <source>
        <dbReference type="Pfam" id="PF00849"/>
    </source>
</evidence>
<dbReference type="InterPro" id="IPR050188">
    <property type="entry name" value="RluA_PseudoU_synthase"/>
</dbReference>
<gene>
    <name evidence="5" type="ORF">BPSY_1193</name>
</gene>
<organism evidence="5 6">
    <name type="scientific">Bifidobacterium psychraerophilum</name>
    <dbReference type="NCBI Taxonomy" id="218140"/>
    <lineage>
        <taxon>Bacteria</taxon>
        <taxon>Bacillati</taxon>
        <taxon>Actinomycetota</taxon>
        <taxon>Actinomycetes</taxon>
        <taxon>Bifidobacteriales</taxon>
        <taxon>Bifidobacteriaceae</taxon>
        <taxon>Bifidobacterium</taxon>
    </lineage>
</organism>
<evidence type="ECO:0000313" key="6">
    <source>
        <dbReference type="Proteomes" id="UP000029050"/>
    </source>
</evidence>
<dbReference type="GeneID" id="98300400"/>
<accession>A0A087CGE2</accession>
<keyword evidence="5" id="KW-0413">Isomerase</keyword>
<dbReference type="SUPFAM" id="SSF55120">
    <property type="entry name" value="Pseudouridine synthase"/>
    <property type="match status" value="1"/>
</dbReference>
<dbReference type="STRING" id="218140.BPSY_1193"/>
<dbReference type="PANTHER" id="PTHR21600">
    <property type="entry name" value="MITOCHONDRIAL RNA PSEUDOURIDINE SYNTHASE"/>
    <property type="match status" value="1"/>
</dbReference>
<evidence type="ECO:0000256" key="2">
    <source>
        <dbReference type="ARBA" id="ARBA00031870"/>
    </source>
</evidence>
<protein>
    <recommendedName>
        <fullName evidence="2">RNA pseudouridylate synthase</fullName>
    </recommendedName>
    <alternativeName>
        <fullName evidence="3">RNA-uridine isomerase</fullName>
    </alternativeName>
</protein>
<dbReference type="EMBL" id="JGZI01000009">
    <property type="protein sequence ID" value="KFI82342.1"/>
    <property type="molecule type" value="Genomic_DNA"/>
</dbReference>
<dbReference type="GO" id="GO:0140098">
    <property type="term" value="F:catalytic activity, acting on RNA"/>
    <property type="evidence" value="ECO:0007669"/>
    <property type="project" value="UniProtKB-ARBA"/>
</dbReference>
<dbReference type="PANTHER" id="PTHR21600:SF84">
    <property type="entry name" value="PSEUDOURIDINE SYNTHASE RSUA_RLUA-LIKE DOMAIN-CONTAINING PROTEIN"/>
    <property type="match status" value="1"/>
</dbReference>
<comment type="catalytic activity">
    <reaction evidence="1">
        <text>a uridine in RNA = a pseudouridine in RNA</text>
        <dbReference type="Rhea" id="RHEA:48348"/>
        <dbReference type="Rhea" id="RHEA-COMP:12068"/>
        <dbReference type="Rhea" id="RHEA-COMP:12069"/>
        <dbReference type="ChEBI" id="CHEBI:65314"/>
        <dbReference type="ChEBI" id="CHEBI:65315"/>
    </reaction>
</comment>
<dbReference type="GO" id="GO:0000455">
    <property type="term" value="P:enzyme-directed rRNA pseudouridine synthesis"/>
    <property type="evidence" value="ECO:0007669"/>
    <property type="project" value="TreeGrafter"/>
</dbReference>
<evidence type="ECO:0000256" key="3">
    <source>
        <dbReference type="ARBA" id="ARBA00033164"/>
    </source>
</evidence>
<dbReference type="GO" id="GO:0009982">
    <property type="term" value="F:pseudouridine synthase activity"/>
    <property type="evidence" value="ECO:0007669"/>
    <property type="project" value="InterPro"/>
</dbReference>
<dbReference type="AlphaFoldDB" id="A0A087CGE2"/>
<sequence length="277" mass="31280">MLNQRSPHHRWVVDEPDIPFEMGILYEDERIIVVDKPHFLPTTPRGMWFRSTALMRLRERCDNPDITPAHRLDRSTAGIVVFVKEPSARGAYQMLFQRREVRKTYECIAPAAILRTAPRGVSRRLCPPAVFPLMRISHISKDRGTIQAYEIAAAPNSSTLIAVAGDQGAVASANAKARAGRALLRVYELHPRSGKTHQLRVHMNALGLPILGDDLYPTLNMRATDDFSQALQLVARSLEFRDPYSGQFRRFTSRIPLETSDAAVQSYTRLPAPSRKR</sequence>
<reference evidence="5 6" key="1">
    <citation type="submission" date="2014-03" db="EMBL/GenBank/DDBJ databases">
        <title>Genomics of Bifidobacteria.</title>
        <authorList>
            <person name="Ventura M."/>
            <person name="Milani C."/>
            <person name="Lugli G.A."/>
        </authorList>
    </citation>
    <scope>NUCLEOTIDE SEQUENCE [LARGE SCALE GENOMIC DNA]</scope>
    <source>
        <strain evidence="5 6">LMG 21775</strain>
    </source>
</reference>
<evidence type="ECO:0000313" key="5">
    <source>
        <dbReference type="EMBL" id="KFI82342.1"/>
    </source>
</evidence>
<dbReference type="InterPro" id="IPR006224">
    <property type="entry name" value="PsdUridine_synth_RluA-like_CS"/>
</dbReference>
<feature type="domain" description="Pseudouridine synthase RsuA/RluA-like" evidence="4">
    <location>
        <begin position="31"/>
        <end position="205"/>
    </location>
</feature>